<protein>
    <recommendedName>
        <fullName evidence="3">Flagellar FliJ protein</fullName>
    </recommendedName>
</protein>
<keyword evidence="2" id="KW-1185">Reference proteome</keyword>
<name>A0A239JDM9_9RHOB</name>
<dbReference type="AlphaFoldDB" id="A0A239JDM9"/>
<accession>A0A239JDM9</accession>
<evidence type="ECO:0008006" key="3">
    <source>
        <dbReference type="Google" id="ProtNLM"/>
    </source>
</evidence>
<dbReference type="Proteomes" id="UP000198426">
    <property type="component" value="Unassembled WGS sequence"/>
</dbReference>
<organism evidence="1 2">
    <name type="scientific">Tropicimonas sediminicola</name>
    <dbReference type="NCBI Taxonomy" id="1031541"/>
    <lineage>
        <taxon>Bacteria</taxon>
        <taxon>Pseudomonadati</taxon>
        <taxon>Pseudomonadota</taxon>
        <taxon>Alphaproteobacteria</taxon>
        <taxon>Rhodobacterales</taxon>
        <taxon>Roseobacteraceae</taxon>
        <taxon>Tropicimonas</taxon>
    </lineage>
</organism>
<sequence>MVTKRDKAQLDALCQITEIGWAAAGQGLRDAVAAEREISGKLAALAQSRHSNLGSLNGAEQVDSGTFQFISDWLRWSERERQRLNLELARRRAALEAEQAKARKAFGRREAARQLRDRG</sequence>
<dbReference type="EMBL" id="FZOY01000005">
    <property type="protein sequence ID" value="SNT03937.1"/>
    <property type="molecule type" value="Genomic_DNA"/>
</dbReference>
<gene>
    <name evidence="1" type="ORF">SAMN05421757_105225</name>
</gene>
<evidence type="ECO:0000313" key="2">
    <source>
        <dbReference type="Proteomes" id="UP000198426"/>
    </source>
</evidence>
<reference evidence="1 2" key="1">
    <citation type="submission" date="2017-06" db="EMBL/GenBank/DDBJ databases">
        <authorList>
            <person name="Kim H.J."/>
            <person name="Triplett B.A."/>
        </authorList>
    </citation>
    <scope>NUCLEOTIDE SEQUENCE [LARGE SCALE GENOMIC DNA]</scope>
    <source>
        <strain evidence="1 2">DSM 29339</strain>
    </source>
</reference>
<evidence type="ECO:0000313" key="1">
    <source>
        <dbReference type="EMBL" id="SNT03937.1"/>
    </source>
</evidence>
<proteinExistence type="predicted"/>